<evidence type="ECO:0000313" key="1">
    <source>
        <dbReference type="EMBL" id="MFD1203599.1"/>
    </source>
</evidence>
<dbReference type="RefSeq" id="WP_381479474.1">
    <property type="nucleotide sequence ID" value="NZ_JBHTLT010000001.1"/>
</dbReference>
<proteinExistence type="predicted"/>
<dbReference type="Pfam" id="PF10844">
    <property type="entry name" value="DUF2577"/>
    <property type="match status" value="1"/>
</dbReference>
<protein>
    <submittedName>
        <fullName evidence="1">DUF2577 domain-containing protein</fullName>
    </submittedName>
</protein>
<dbReference type="EMBL" id="JBHTLT010000001">
    <property type="protein sequence ID" value="MFD1203599.1"/>
    <property type="molecule type" value="Genomic_DNA"/>
</dbReference>
<dbReference type="InterPro" id="IPR022555">
    <property type="entry name" value="DUF2577"/>
</dbReference>
<dbReference type="Proteomes" id="UP001597231">
    <property type="component" value="Unassembled WGS sequence"/>
</dbReference>
<gene>
    <name evidence="1" type="ORF">ACFQ38_00410</name>
</gene>
<sequence length="137" mass="15878">MYDNVKRAAVKAVLAMNPVNVLYGTVEKAKPLEIRIHEKLKLTEEFLDVAEHLTRHERIISLDYQNPKKWPETAIGDAAKDTSSSEGYTDYNLKYAKMVFEDGLKKGDKVVLLRVQGGHRFLVYDRYKRGEEVWSYQ</sequence>
<comment type="caution">
    <text evidence="1">The sequence shown here is derived from an EMBL/GenBank/DDBJ whole genome shotgun (WGS) entry which is preliminary data.</text>
</comment>
<name>A0ABW3TV89_9BACL</name>
<reference evidence="2" key="1">
    <citation type="journal article" date="2019" name="Int. J. Syst. Evol. Microbiol.">
        <title>The Global Catalogue of Microorganisms (GCM) 10K type strain sequencing project: providing services to taxonomists for standard genome sequencing and annotation.</title>
        <authorList>
            <consortium name="The Broad Institute Genomics Platform"/>
            <consortium name="The Broad Institute Genome Sequencing Center for Infectious Disease"/>
            <person name="Wu L."/>
            <person name="Ma J."/>
        </authorList>
    </citation>
    <scope>NUCLEOTIDE SEQUENCE [LARGE SCALE GENOMIC DNA]</scope>
    <source>
        <strain evidence="2">CCUG 53915</strain>
    </source>
</reference>
<accession>A0ABW3TV89</accession>
<evidence type="ECO:0000313" key="2">
    <source>
        <dbReference type="Proteomes" id="UP001597231"/>
    </source>
</evidence>
<organism evidence="1 2">
    <name type="scientific">Sporosarcina contaminans</name>
    <dbReference type="NCBI Taxonomy" id="633403"/>
    <lineage>
        <taxon>Bacteria</taxon>
        <taxon>Bacillati</taxon>
        <taxon>Bacillota</taxon>
        <taxon>Bacilli</taxon>
        <taxon>Bacillales</taxon>
        <taxon>Caryophanaceae</taxon>
        <taxon>Sporosarcina</taxon>
    </lineage>
</organism>
<keyword evidence="2" id="KW-1185">Reference proteome</keyword>